<evidence type="ECO:0000259" key="12">
    <source>
        <dbReference type="PROSITE" id="PS50885"/>
    </source>
</evidence>
<dbReference type="RefSeq" id="WP_169343350.1">
    <property type="nucleotide sequence ID" value="NZ_JABBJJ010000012.1"/>
</dbReference>
<dbReference type="InterPro" id="IPR011006">
    <property type="entry name" value="CheY-like_superfamily"/>
</dbReference>
<dbReference type="GO" id="GO:0000155">
    <property type="term" value="F:phosphorelay sensor kinase activity"/>
    <property type="evidence" value="ECO:0007669"/>
    <property type="project" value="InterPro"/>
</dbReference>
<organism evidence="13 14">
    <name type="scientific">Pyxidicoccus fallax</name>
    <dbReference type="NCBI Taxonomy" id="394095"/>
    <lineage>
        <taxon>Bacteria</taxon>
        <taxon>Pseudomonadati</taxon>
        <taxon>Myxococcota</taxon>
        <taxon>Myxococcia</taxon>
        <taxon>Myxococcales</taxon>
        <taxon>Cystobacterineae</taxon>
        <taxon>Myxococcaceae</taxon>
        <taxon>Pyxidicoccus</taxon>
    </lineage>
</organism>
<dbReference type="SMART" id="SM00388">
    <property type="entry name" value="HisKA"/>
    <property type="match status" value="1"/>
</dbReference>
<keyword evidence="4 8" id="KW-0597">Phosphoprotein</keyword>
<dbReference type="CDD" id="cd00082">
    <property type="entry name" value="HisKA"/>
    <property type="match status" value="1"/>
</dbReference>
<dbReference type="SUPFAM" id="SSF52172">
    <property type="entry name" value="CheY-like"/>
    <property type="match status" value="1"/>
</dbReference>
<keyword evidence="7" id="KW-0902">Two-component regulatory system</keyword>
<dbReference type="Gene3D" id="3.40.50.2300">
    <property type="match status" value="1"/>
</dbReference>
<dbReference type="PROSITE" id="PS50109">
    <property type="entry name" value="HIS_KIN"/>
    <property type="match status" value="1"/>
</dbReference>
<evidence type="ECO:0000256" key="7">
    <source>
        <dbReference type="ARBA" id="ARBA00023012"/>
    </source>
</evidence>
<feature type="domain" description="Histidine kinase" evidence="10">
    <location>
        <begin position="212"/>
        <end position="445"/>
    </location>
</feature>
<dbReference type="InterPro" id="IPR001789">
    <property type="entry name" value="Sig_transdc_resp-reg_receiver"/>
</dbReference>
<dbReference type="PROSITE" id="PS50885">
    <property type="entry name" value="HAMP"/>
    <property type="match status" value="2"/>
</dbReference>
<feature type="modified residue" description="4-aspartylphosphate" evidence="8">
    <location>
        <position position="596"/>
    </location>
</feature>
<dbReference type="AlphaFoldDB" id="A0A848L6C9"/>
<dbReference type="Pfam" id="PF02518">
    <property type="entry name" value="HATPase_c"/>
    <property type="match status" value="1"/>
</dbReference>
<dbReference type="EC" id="2.7.13.3" evidence="3"/>
<keyword evidence="14" id="KW-1185">Reference proteome</keyword>
<dbReference type="GO" id="GO:0016020">
    <property type="term" value="C:membrane"/>
    <property type="evidence" value="ECO:0007669"/>
    <property type="project" value="UniProtKB-SubCell"/>
</dbReference>
<evidence type="ECO:0000256" key="8">
    <source>
        <dbReference type="PROSITE-ProRule" id="PRU00169"/>
    </source>
</evidence>
<dbReference type="InterPro" id="IPR036890">
    <property type="entry name" value="HATPase_C_sf"/>
</dbReference>
<dbReference type="Pfam" id="PF00072">
    <property type="entry name" value="Response_reg"/>
    <property type="match status" value="1"/>
</dbReference>
<gene>
    <name evidence="13" type="ORF">HG543_04220</name>
</gene>
<dbReference type="Pfam" id="PF00512">
    <property type="entry name" value="HisKA"/>
    <property type="match status" value="1"/>
</dbReference>
<dbReference type="PANTHER" id="PTHR45339">
    <property type="entry name" value="HYBRID SIGNAL TRANSDUCTION HISTIDINE KINASE J"/>
    <property type="match status" value="1"/>
</dbReference>
<evidence type="ECO:0000259" key="10">
    <source>
        <dbReference type="PROSITE" id="PS50109"/>
    </source>
</evidence>
<dbReference type="SMART" id="SM00448">
    <property type="entry name" value="REC"/>
    <property type="match status" value="1"/>
</dbReference>
<dbReference type="PANTHER" id="PTHR45339:SF1">
    <property type="entry name" value="HYBRID SIGNAL TRANSDUCTION HISTIDINE KINASE J"/>
    <property type="match status" value="1"/>
</dbReference>
<accession>A0A848L6C9</accession>
<dbReference type="Gene3D" id="3.30.565.10">
    <property type="entry name" value="Histidine kinase-like ATPase, C-terminal domain"/>
    <property type="match status" value="1"/>
</dbReference>
<evidence type="ECO:0000256" key="1">
    <source>
        <dbReference type="ARBA" id="ARBA00000085"/>
    </source>
</evidence>
<dbReference type="SMART" id="SM00304">
    <property type="entry name" value="HAMP"/>
    <property type="match status" value="1"/>
</dbReference>
<keyword evidence="6" id="KW-0418">Kinase</keyword>
<sequence length="662" mass="71381">MNDHGNRETPSQDAQLRALLAAMEAANQGDFSHRVPVYGTHPLLDRLAETFNTGAERNARHSAFLSEVIRVAREVGVDGRLGGQVDVKGLTGLWKDLGDSVNALAASLTAQVRNLARVSEAVARGDLSEKVTVDVRGEPLVLKHTINTMVDQLQSFADEVTRVAKEVAPEVRAEEQPDSQGMSGLWKDLNDNVNFTEKLALASRYKSEFLANVSHELRTPLNSLLILARVLSENKDRHLSPKEVDYAKTIYASGSDLLDLINDILDLSKVEAGKMRVEPSDVSFADVKTYVERTFRHMAEQKRLGFSVALAEDLPPMRTDPMRLQQVLKNLLSNAFKFTDTGRVELHVAPVRDAGLRFDSEVLQQADTVVAFRVMDSGIGIPKDKQHLIFEAFQQADGSTTRKYGGTGLGLSISRELTRLLGGELRVESHPGKGSTFTLYLPRTYAGPSGMVGASVSAAVVNSEPPMTTVPLIRGTVETPPAQARTSPGVTGSASSPGQGHTSGLASGASGVTVAAPPPERPGAPPFLAGVEPGVATKSTKPIGRKVLVVEDDIRTAFTLTSVLEGRGLEVLHAENGREGVATLNAHPDVDAVLMDLVRPEMDGYEAMRAIRQDPRFTELLIIAVTANARKEDGEKCLAAGASAWLTRPVDAERLLALLLRN</sequence>
<protein>
    <recommendedName>
        <fullName evidence="3">histidine kinase</fullName>
        <ecNumber evidence="3">2.7.13.3</ecNumber>
    </recommendedName>
</protein>
<feature type="region of interest" description="Disordered" evidence="9">
    <location>
        <begin position="478"/>
        <end position="524"/>
    </location>
</feature>
<dbReference type="SUPFAM" id="SSF47384">
    <property type="entry name" value="Homodimeric domain of signal transducing histidine kinase"/>
    <property type="match status" value="1"/>
</dbReference>
<dbReference type="Gene3D" id="1.10.287.130">
    <property type="match status" value="1"/>
</dbReference>
<dbReference type="CDD" id="cd17546">
    <property type="entry name" value="REC_hyHK_CKI1_RcsC-like"/>
    <property type="match status" value="1"/>
</dbReference>
<dbReference type="SUPFAM" id="SSF55874">
    <property type="entry name" value="ATPase domain of HSP90 chaperone/DNA topoisomerase II/histidine kinase"/>
    <property type="match status" value="1"/>
</dbReference>
<dbReference type="PRINTS" id="PR00344">
    <property type="entry name" value="BCTRLSENSOR"/>
</dbReference>
<dbReference type="SMART" id="SM00387">
    <property type="entry name" value="HATPase_c"/>
    <property type="match status" value="1"/>
</dbReference>
<name>A0A848L6C9_9BACT</name>
<dbReference type="PROSITE" id="PS50110">
    <property type="entry name" value="RESPONSE_REGULATORY"/>
    <property type="match status" value="1"/>
</dbReference>
<evidence type="ECO:0000256" key="5">
    <source>
        <dbReference type="ARBA" id="ARBA00022679"/>
    </source>
</evidence>
<dbReference type="CDD" id="cd06225">
    <property type="entry name" value="HAMP"/>
    <property type="match status" value="2"/>
</dbReference>
<comment type="catalytic activity">
    <reaction evidence="1">
        <text>ATP + protein L-histidine = ADP + protein N-phospho-L-histidine.</text>
        <dbReference type="EC" id="2.7.13.3"/>
    </reaction>
</comment>
<evidence type="ECO:0000256" key="6">
    <source>
        <dbReference type="ARBA" id="ARBA00022777"/>
    </source>
</evidence>
<keyword evidence="5" id="KW-0808">Transferase</keyword>
<dbReference type="InterPro" id="IPR036097">
    <property type="entry name" value="HisK_dim/P_sf"/>
</dbReference>
<evidence type="ECO:0000313" key="13">
    <source>
        <dbReference type="EMBL" id="NMO14067.1"/>
    </source>
</evidence>
<evidence type="ECO:0000313" key="14">
    <source>
        <dbReference type="Proteomes" id="UP000518300"/>
    </source>
</evidence>
<dbReference type="InterPro" id="IPR003660">
    <property type="entry name" value="HAMP_dom"/>
</dbReference>
<comment type="subcellular location">
    <subcellularLocation>
        <location evidence="2">Membrane</location>
    </subcellularLocation>
</comment>
<evidence type="ECO:0000256" key="3">
    <source>
        <dbReference type="ARBA" id="ARBA00012438"/>
    </source>
</evidence>
<dbReference type="CDD" id="cd16922">
    <property type="entry name" value="HATPase_EvgS-ArcB-TorS-like"/>
    <property type="match status" value="1"/>
</dbReference>
<evidence type="ECO:0000259" key="11">
    <source>
        <dbReference type="PROSITE" id="PS50110"/>
    </source>
</evidence>
<dbReference type="EMBL" id="JABBJJ010000012">
    <property type="protein sequence ID" value="NMO14067.1"/>
    <property type="molecule type" value="Genomic_DNA"/>
</dbReference>
<dbReference type="InterPro" id="IPR005467">
    <property type="entry name" value="His_kinase_dom"/>
</dbReference>
<dbReference type="Proteomes" id="UP000518300">
    <property type="component" value="Unassembled WGS sequence"/>
</dbReference>
<dbReference type="FunFam" id="3.30.565.10:FF:000010">
    <property type="entry name" value="Sensor histidine kinase RcsC"/>
    <property type="match status" value="1"/>
</dbReference>
<dbReference type="InterPro" id="IPR003661">
    <property type="entry name" value="HisK_dim/P_dom"/>
</dbReference>
<feature type="domain" description="Response regulatory" evidence="11">
    <location>
        <begin position="546"/>
        <end position="662"/>
    </location>
</feature>
<evidence type="ECO:0000256" key="4">
    <source>
        <dbReference type="ARBA" id="ARBA00022553"/>
    </source>
</evidence>
<feature type="domain" description="HAMP" evidence="12">
    <location>
        <begin position="106"/>
        <end position="158"/>
    </location>
</feature>
<feature type="domain" description="HAMP" evidence="12">
    <location>
        <begin position="14"/>
        <end position="63"/>
    </location>
</feature>
<evidence type="ECO:0000256" key="2">
    <source>
        <dbReference type="ARBA" id="ARBA00004370"/>
    </source>
</evidence>
<dbReference type="InterPro" id="IPR004358">
    <property type="entry name" value="Sig_transdc_His_kin-like_C"/>
</dbReference>
<proteinExistence type="predicted"/>
<dbReference type="Gene3D" id="1.20.120.1530">
    <property type="match status" value="1"/>
</dbReference>
<dbReference type="InterPro" id="IPR003594">
    <property type="entry name" value="HATPase_dom"/>
</dbReference>
<comment type="caution">
    <text evidence="13">The sequence shown here is derived from an EMBL/GenBank/DDBJ whole genome shotgun (WGS) entry which is preliminary data.</text>
</comment>
<evidence type="ECO:0000256" key="9">
    <source>
        <dbReference type="SAM" id="MobiDB-lite"/>
    </source>
</evidence>
<feature type="compositionally biased region" description="Polar residues" evidence="9">
    <location>
        <begin position="484"/>
        <end position="505"/>
    </location>
</feature>
<reference evidence="13 14" key="1">
    <citation type="submission" date="2020-04" db="EMBL/GenBank/DDBJ databases">
        <title>Draft genome of Pyxidicoccus fallax type strain.</title>
        <authorList>
            <person name="Whitworth D.E."/>
        </authorList>
    </citation>
    <scope>NUCLEOTIDE SEQUENCE [LARGE SCALE GENOMIC DNA]</scope>
    <source>
        <strain evidence="13 14">DSM 14698</strain>
    </source>
</reference>
<dbReference type="Pfam" id="PF00672">
    <property type="entry name" value="HAMP"/>
    <property type="match status" value="1"/>
</dbReference>